<evidence type="ECO:0000256" key="1">
    <source>
        <dbReference type="SAM" id="SignalP"/>
    </source>
</evidence>
<name>A0A0R1QFX5_9LACO</name>
<feature type="signal peptide" evidence="1">
    <location>
        <begin position="1"/>
        <end position="31"/>
    </location>
</feature>
<gene>
    <name evidence="2" type="ORF">FD29_GL000879</name>
</gene>
<protein>
    <submittedName>
        <fullName evidence="2">Uncharacterized protein</fullName>
    </submittedName>
</protein>
<sequence>MKNRISQRAWLISLLFSFIFILTTNQQTVQAALTDSEDLNVLKDAPDGIAISKYMSNA</sequence>
<dbReference type="RefSeq" id="WP_157049391.1">
    <property type="nucleotide sequence ID" value="NZ_AZEZ01000082.1"/>
</dbReference>
<proteinExistence type="predicted"/>
<organism evidence="2 3">
    <name type="scientific">Companilactobacillus mindensis DSM 14500</name>
    <dbReference type="NCBI Taxonomy" id="1423770"/>
    <lineage>
        <taxon>Bacteria</taxon>
        <taxon>Bacillati</taxon>
        <taxon>Bacillota</taxon>
        <taxon>Bacilli</taxon>
        <taxon>Lactobacillales</taxon>
        <taxon>Lactobacillaceae</taxon>
        <taxon>Companilactobacillus</taxon>
    </lineage>
</organism>
<dbReference type="EMBL" id="AZEZ01000082">
    <property type="protein sequence ID" value="KRL43497.1"/>
    <property type="molecule type" value="Genomic_DNA"/>
</dbReference>
<dbReference type="PATRIC" id="fig|1423770.3.peg.905"/>
<dbReference type="AlphaFoldDB" id="A0A0R1QFX5"/>
<reference evidence="2 3" key="1">
    <citation type="journal article" date="2015" name="Genome Announc.">
        <title>Expanding the biotechnology potential of lactobacilli through comparative genomics of 213 strains and associated genera.</title>
        <authorList>
            <person name="Sun Z."/>
            <person name="Harris H.M."/>
            <person name="McCann A."/>
            <person name="Guo C."/>
            <person name="Argimon S."/>
            <person name="Zhang W."/>
            <person name="Yang X."/>
            <person name="Jeffery I.B."/>
            <person name="Cooney J.C."/>
            <person name="Kagawa T.F."/>
            <person name="Liu W."/>
            <person name="Song Y."/>
            <person name="Salvetti E."/>
            <person name="Wrobel A."/>
            <person name="Rasinkangas P."/>
            <person name="Parkhill J."/>
            <person name="Rea M.C."/>
            <person name="O'Sullivan O."/>
            <person name="Ritari J."/>
            <person name="Douillard F.P."/>
            <person name="Paul Ross R."/>
            <person name="Yang R."/>
            <person name="Briner A.E."/>
            <person name="Felis G.E."/>
            <person name="de Vos W.M."/>
            <person name="Barrangou R."/>
            <person name="Klaenhammer T.R."/>
            <person name="Caufield P.W."/>
            <person name="Cui Y."/>
            <person name="Zhang H."/>
            <person name="O'Toole P.W."/>
        </authorList>
    </citation>
    <scope>NUCLEOTIDE SEQUENCE [LARGE SCALE GENOMIC DNA]</scope>
    <source>
        <strain evidence="2 3">DSM 14500</strain>
    </source>
</reference>
<accession>A0A0R1QFX5</accession>
<keyword evidence="3" id="KW-1185">Reference proteome</keyword>
<evidence type="ECO:0000313" key="3">
    <source>
        <dbReference type="Proteomes" id="UP000050872"/>
    </source>
</evidence>
<comment type="caution">
    <text evidence="2">The sequence shown here is derived from an EMBL/GenBank/DDBJ whole genome shotgun (WGS) entry which is preliminary data.</text>
</comment>
<dbReference type="Proteomes" id="UP000050872">
    <property type="component" value="Unassembled WGS sequence"/>
</dbReference>
<evidence type="ECO:0000313" key="2">
    <source>
        <dbReference type="EMBL" id="KRL43497.1"/>
    </source>
</evidence>
<keyword evidence="1" id="KW-0732">Signal</keyword>
<feature type="chain" id="PRO_5006409361" evidence="1">
    <location>
        <begin position="32"/>
        <end position="58"/>
    </location>
</feature>